<sequence length="96" mass="10106">MVGAAITGVGVDQDGQPQAVELQPGHQHRQQVVGEAEIERGRDVRSARLKVPVAQLDREALGGPAPQQRGLLEAVLVEVDMRVVALDVGVRARGAG</sequence>
<dbReference type="Proteomes" id="UP000887577">
    <property type="component" value="Unplaced"/>
</dbReference>
<organism evidence="1 2">
    <name type="scientific">Panagrolaimus superbus</name>
    <dbReference type="NCBI Taxonomy" id="310955"/>
    <lineage>
        <taxon>Eukaryota</taxon>
        <taxon>Metazoa</taxon>
        <taxon>Ecdysozoa</taxon>
        <taxon>Nematoda</taxon>
        <taxon>Chromadorea</taxon>
        <taxon>Rhabditida</taxon>
        <taxon>Tylenchina</taxon>
        <taxon>Panagrolaimomorpha</taxon>
        <taxon>Panagrolaimoidea</taxon>
        <taxon>Panagrolaimidae</taxon>
        <taxon>Panagrolaimus</taxon>
    </lineage>
</organism>
<accession>A0A914Z5E1</accession>
<proteinExistence type="predicted"/>
<dbReference type="WBParaSite" id="PSU_v2.g547.t1">
    <property type="protein sequence ID" value="PSU_v2.g547.t1"/>
    <property type="gene ID" value="PSU_v2.g547"/>
</dbReference>
<protein>
    <submittedName>
        <fullName evidence="2">Uncharacterized protein</fullName>
    </submittedName>
</protein>
<name>A0A914Z5E1_9BILA</name>
<dbReference type="AlphaFoldDB" id="A0A914Z5E1"/>
<evidence type="ECO:0000313" key="1">
    <source>
        <dbReference type="Proteomes" id="UP000887577"/>
    </source>
</evidence>
<keyword evidence="1" id="KW-1185">Reference proteome</keyword>
<evidence type="ECO:0000313" key="2">
    <source>
        <dbReference type="WBParaSite" id="PSU_v2.g547.t1"/>
    </source>
</evidence>
<reference evidence="2" key="1">
    <citation type="submission" date="2022-11" db="UniProtKB">
        <authorList>
            <consortium name="WormBaseParasite"/>
        </authorList>
    </citation>
    <scope>IDENTIFICATION</scope>
</reference>